<evidence type="ECO:0000313" key="3">
    <source>
        <dbReference type="Proteomes" id="UP000887013"/>
    </source>
</evidence>
<proteinExistence type="predicted"/>
<keyword evidence="1" id="KW-1133">Transmembrane helix</keyword>
<evidence type="ECO:0000313" key="2">
    <source>
        <dbReference type="EMBL" id="GFU42252.1"/>
    </source>
</evidence>
<keyword evidence="3" id="KW-1185">Reference proteome</keyword>
<name>A0A8X6QTK2_NEPPI</name>
<dbReference type="Proteomes" id="UP000887013">
    <property type="component" value="Unassembled WGS sequence"/>
</dbReference>
<keyword evidence="1" id="KW-0812">Transmembrane</keyword>
<reference evidence="2" key="1">
    <citation type="submission" date="2020-08" db="EMBL/GenBank/DDBJ databases">
        <title>Multicomponent nature underlies the extraordinary mechanical properties of spider dragline silk.</title>
        <authorList>
            <person name="Kono N."/>
            <person name="Nakamura H."/>
            <person name="Mori M."/>
            <person name="Yoshida Y."/>
            <person name="Ohtoshi R."/>
            <person name="Malay A.D."/>
            <person name="Moran D.A.P."/>
            <person name="Tomita M."/>
            <person name="Numata K."/>
            <person name="Arakawa K."/>
        </authorList>
    </citation>
    <scope>NUCLEOTIDE SEQUENCE</scope>
</reference>
<feature type="transmembrane region" description="Helical" evidence="1">
    <location>
        <begin position="52"/>
        <end position="76"/>
    </location>
</feature>
<organism evidence="2 3">
    <name type="scientific">Nephila pilipes</name>
    <name type="common">Giant wood spider</name>
    <name type="synonym">Nephila maculata</name>
    <dbReference type="NCBI Taxonomy" id="299642"/>
    <lineage>
        <taxon>Eukaryota</taxon>
        <taxon>Metazoa</taxon>
        <taxon>Ecdysozoa</taxon>
        <taxon>Arthropoda</taxon>
        <taxon>Chelicerata</taxon>
        <taxon>Arachnida</taxon>
        <taxon>Araneae</taxon>
        <taxon>Araneomorphae</taxon>
        <taxon>Entelegynae</taxon>
        <taxon>Araneoidea</taxon>
        <taxon>Nephilidae</taxon>
        <taxon>Nephila</taxon>
    </lineage>
</organism>
<comment type="caution">
    <text evidence="2">The sequence shown here is derived from an EMBL/GenBank/DDBJ whole genome shotgun (WGS) entry which is preliminary data.</text>
</comment>
<dbReference type="EMBL" id="BMAW01085295">
    <property type="protein sequence ID" value="GFU42252.1"/>
    <property type="molecule type" value="Genomic_DNA"/>
</dbReference>
<evidence type="ECO:0000256" key="1">
    <source>
        <dbReference type="SAM" id="Phobius"/>
    </source>
</evidence>
<keyword evidence="1" id="KW-0472">Membrane</keyword>
<protein>
    <submittedName>
        <fullName evidence="2">Uncharacterized protein</fullName>
    </submittedName>
</protein>
<dbReference type="AlphaFoldDB" id="A0A8X6QTK2"/>
<gene>
    <name evidence="2" type="ORF">NPIL_517501</name>
</gene>
<accession>A0A8X6QTK2</accession>
<sequence length="109" mass="12866">MSQNFIFDIEESLTNETEDDLKNRQDKFYFRYLKFREFIDRMHRGSHEEKRVLGIAIFALLFVMVLNFIGFCVLKYDDFTVLVIILILTVSISLPVCIYFVGVIKSNNP</sequence>
<feature type="transmembrane region" description="Helical" evidence="1">
    <location>
        <begin position="82"/>
        <end position="104"/>
    </location>
</feature>